<evidence type="ECO:0000259" key="3">
    <source>
        <dbReference type="Pfam" id="PF00144"/>
    </source>
</evidence>
<evidence type="ECO:0000313" key="4">
    <source>
        <dbReference type="EMBL" id="MFC5137377.1"/>
    </source>
</evidence>
<proteinExistence type="predicted"/>
<dbReference type="InterPro" id="IPR012338">
    <property type="entry name" value="Beta-lactam/transpept-like"/>
</dbReference>
<gene>
    <name evidence="4" type="ORF">ACFPK1_03985</name>
</gene>
<keyword evidence="1" id="KW-0472">Membrane</keyword>
<reference evidence="5" key="1">
    <citation type="journal article" date="2019" name="Int. J. Syst. Evol. Microbiol.">
        <title>The Global Catalogue of Microorganisms (GCM) 10K type strain sequencing project: providing services to taxonomists for standard genome sequencing and annotation.</title>
        <authorList>
            <consortium name="The Broad Institute Genomics Platform"/>
            <consortium name="The Broad Institute Genome Sequencing Center for Infectious Disease"/>
            <person name="Wu L."/>
            <person name="Ma J."/>
        </authorList>
    </citation>
    <scope>NUCLEOTIDE SEQUENCE [LARGE SCALE GENOMIC DNA]</scope>
    <source>
        <strain evidence="5">XZYJ18</strain>
    </source>
</reference>
<sequence length="644" mass="66665">MLSTSRRGLGLVLVLAALLAGCAGGASTVAPTPPAPTATAALTREDLDAWLDGVVPAGLERAGIAGAAVTVVRDGQVLTSRGFGHADTAAGEPVDPARTLFRVGSVSKVFTAVAVLRLVEQGRIDLDADVRGYLDFPLPLRHEPPVTMRHLLTHSAGFEERIRGLVTLGEDTEDLREHLATDPPEQVFAPGTTPAYSNYGYGLAGYVVARVSGMPFAEYVRRSVLDPAGMSSSTFAQPLPAPLRDRLSQASATVDDPPAPFETVRPSPAGSLTASIDDMARFLLAELGAPTLLSPAGQDLMRRPALGADTLGALAEGPRMGLGLFDESRNGRRILGHGGDTAFFHSHLQLYPDERTGIVVTMNGSGRGAADSLELREAVLHGFTDRYFPGGAPAPPVPGSAERAALAQGTYEAARAPFTTFLSAMNLTGQVTATARPDGTLLFTPGPLGVHPAVYREVRPWVWQEVGGQRIVAMRPENGRVAALGVEGAFTLLPAPPERTAAVVLPVLAASVAVLLAALLAWPAGAFLRRRYGRPLAVPRAERLALLGTRLGAGAAVVALVGWVAVVLTLVGLGEVPTAVLAGLVALQAVGALGVLPAAASVALGVRRRVGALGVTGRTLVLLALAAVAGVASVYHLLSVDLGF</sequence>
<dbReference type="InterPro" id="IPR001466">
    <property type="entry name" value="Beta-lactam-related"/>
</dbReference>
<keyword evidence="4" id="KW-0378">Hydrolase</keyword>
<dbReference type="EMBL" id="JBHSKG010000002">
    <property type="protein sequence ID" value="MFC5137377.1"/>
    <property type="molecule type" value="Genomic_DNA"/>
</dbReference>
<feature type="transmembrane region" description="Helical" evidence="1">
    <location>
        <begin position="503"/>
        <end position="528"/>
    </location>
</feature>
<feature type="transmembrane region" description="Helical" evidence="1">
    <location>
        <begin position="618"/>
        <end position="638"/>
    </location>
</feature>
<comment type="caution">
    <text evidence="4">The sequence shown here is derived from an EMBL/GenBank/DDBJ whole genome shotgun (WGS) entry which is preliminary data.</text>
</comment>
<dbReference type="PROSITE" id="PS51257">
    <property type="entry name" value="PROKAR_LIPOPROTEIN"/>
    <property type="match status" value="1"/>
</dbReference>
<keyword evidence="1" id="KW-0812">Transmembrane</keyword>
<organism evidence="4 5">
    <name type="scientific">Actinomycetospora rhizophila</name>
    <dbReference type="NCBI Taxonomy" id="1416876"/>
    <lineage>
        <taxon>Bacteria</taxon>
        <taxon>Bacillati</taxon>
        <taxon>Actinomycetota</taxon>
        <taxon>Actinomycetes</taxon>
        <taxon>Pseudonocardiales</taxon>
        <taxon>Pseudonocardiaceae</taxon>
        <taxon>Actinomycetospora</taxon>
    </lineage>
</organism>
<keyword evidence="1" id="KW-1133">Transmembrane helix</keyword>
<dbReference type="GO" id="GO:0016787">
    <property type="term" value="F:hydrolase activity"/>
    <property type="evidence" value="ECO:0007669"/>
    <property type="project" value="UniProtKB-KW"/>
</dbReference>
<keyword evidence="5" id="KW-1185">Reference proteome</keyword>
<evidence type="ECO:0000313" key="5">
    <source>
        <dbReference type="Proteomes" id="UP001596175"/>
    </source>
</evidence>
<accession>A0ABV9Z8J7</accession>
<name>A0ABV9Z8J7_9PSEU</name>
<dbReference type="Proteomes" id="UP001596175">
    <property type="component" value="Unassembled WGS sequence"/>
</dbReference>
<dbReference type="RefSeq" id="WP_378019610.1">
    <property type="nucleotide sequence ID" value="NZ_JBHSKG010000002.1"/>
</dbReference>
<dbReference type="PANTHER" id="PTHR46825">
    <property type="entry name" value="D-ALANYL-D-ALANINE-CARBOXYPEPTIDASE/ENDOPEPTIDASE AMPH"/>
    <property type="match status" value="1"/>
</dbReference>
<evidence type="ECO:0000256" key="2">
    <source>
        <dbReference type="SAM" id="SignalP"/>
    </source>
</evidence>
<evidence type="ECO:0000256" key="1">
    <source>
        <dbReference type="SAM" id="Phobius"/>
    </source>
</evidence>
<dbReference type="SUPFAM" id="SSF56601">
    <property type="entry name" value="beta-lactamase/transpeptidase-like"/>
    <property type="match status" value="1"/>
</dbReference>
<dbReference type="Pfam" id="PF00144">
    <property type="entry name" value="Beta-lactamase"/>
    <property type="match status" value="1"/>
</dbReference>
<feature type="chain" id="PRO_5047500560" evidence="2">
    <location>
        <begin position="26"/>
        <end position="644"/>
    </location>
</feature>
<feature type="signal peptide" evidence="2">
    <location>
        <begin position="1"/>
        <end position="25"/>
    </location>
</feature>
<feature type="domain" description="Beta-lactamase-related" evidence="3">
    <location>
        <begin position="52"/>
        <end position="372"/>
    </location>
</feature>
<protein>
    <submittedName>
        <fullName evidence="4">Serine hydrolase</fullName>
    </submittedName>
</protein>
<feature type="transmembrane region" description="Helical" evidence="1">
    <location>
        <begin position="579"/>
        <end position="606"/>
    </location>
</feature>
<dbReference type="Gene3D" id="3.40.710.10">
    <property type="entry name" value="DD-peptidase/beta-lactamase superfamily"/>
    <property type="match status" value="1"/>
</dbReference>
<dbReference type="InterPro" id="IPR050491">
    <property type="entry name" value="AmpC-like"/>
</dbReference>
<keyword evidence="2" id="KW-0732">Signal</keyword>
<feature type="transmembrane region" description="Helical" evidence="1">
    <location>
        <begin position="549"/>
        <end position="573"/>
    </location>
</feature>
<dbReference type="PANTHER" id="PTHR46825:SF9">
    <property type="entry name" value="BETA-LACTAMASE-RELATED DOMAIN-CONTAINING PROTEIN"/>
    <property type="match status" value="1"/>
</dbReference>